<dbReference type="EMBL" id="QNRE01000010">
    <property type="protein sequence ID" value="RBO87969.1"/>
    <property type="molecule type" value="Genomic_DNA"/>
</dbReference>
<evidence type="ECO:0000313" key="2">
    <source>
        <dbReference type="Proteomes" id="UP000252586"/>
    </source>
</evidence>
<name>A0A366DEM7_9NOCA</name>
<evidence type="ECO:0008006" key="3">
    <source>
        <dbReference type="Google" id="ProtNLM"/>
    </source>
</evidence>
<comment type="caution">
    <text evidence="1">The sequence shown here is derived from an EMBL/GenBank/DDBJ whole genome shotgun (WGS) entry which is preliminary data.</text>
</comment>
<reference evidence="1 2" key="1">
    <citation type="submission" date="2018-06" db="EMBL/GenBank/DDBJ databases">
        <title>Genomic Encyclopedia of Type Strains, Phase IV (KMG-IV): sequencing the most valuable type-strain genomes for metagenomic binning, comparative biology and taxonomic classification.</title>
        <authorList>
            <person name="Goeker M."/>
        </authorList>
    </citation>
    <scope>NUCLEOTIDE SEQUENCE [LARGE SCALE GENOMIC DNA]</scope>
    <source>
        <strain evidence="1 2">DSM 44599</strain>
    </source>
</reference>
<dbReference type="AlphaFoldDB" id="A0A366DEM7"/>
<protein>
    <recommendedName>
        <fullName evidence="3">Bacteriophage lambda head decoration protein D</fullName>
    </recommendedName>
</protein>
<sequence length="131" mass="14326">MSNIAVRHTPTRYGDARAWVYADQSEQRGRASITLDMVLFTAAVQYPRGYLPSGIVLARAESGLYGPYDDSATDGRDLAAGFLWTAFTPSADREAAPLWVGVGLIQEDRLPPGHGLDESAKADLASWFKFF</sequence>
<gene>
    <name evidence="1" type="ORF">DFR74_110225</name>
</gene>
<dbReference type="Proteomes" id="UP000252586">
    <property type="component" value="Unassembled WGS sequence"/>
</dbReference>
<accession>A0A366DEM7</accession>
<keyword evidence="2" id="KW-1185">Reference proteome</keyword>
<dbReference type="STRING" id="1210090.GCA_001613185_00947"/>
<evidence type="ECO:0000313" key="1">
    <source>
        <dbReference type="EMBL" id="RBO87969.1"/>
    </source>
</evidence>
<proteinExistence type="predicted"/>
<organism evidence="1 2">
    <name type="scientific">Nocardia puris</name>
    <dbReference type="NCBI Taxonomy" id="208602"/>
    <lineage>
        <taxon>Bacteria</taxon>
        <taxon>Bacillati</taxon>
        <taxon>Actinomycetota</taxon>
        <taxon>Actinomycetes</taxon>
        <taxon>Mycobacteriales</taxon>
        <taxon>Nocardiaceae</taxon>
        <taxon>Nocardia</taxon>
    </lineage>
</organism>